<gene>
    <name evidence="12" type="ORF">RDWZM_003916</name>
</gene>
<keyword evidence="8" id="KW-0539">Nucleus</keyword>
<dbReference type="GO" id="GO:0031410">
    <property type="term" value="C:cytoplasmic vesicle"/>
    <property type="evidence" value="ECO:0007669"/>
    <property type="project" value="UniProtKB-KW"/>
</dbReference>
<keyword evidence="6" id="KW-0010">Activator</keyword>
<keyword evidence="7" id="KW-0804">Transcription</keyword>
<evidence type="ECO:0000256" key="2">
    <source>
        <dbReference type="ARBA" id="ARBA00004514"/>
    </source>
</evidence>
<proteinExistence type="predicted"/>
<organism evidence="12 13">
    <name type="scientific">Blomia tropicalis</name>
    <name type="common">Mite</name>
    <dbReference type="NCBI Taxonomy" id="40697"/>
    <lineage>
        <taxon>Eukaryota</taxon>
        <taxon>Metazoa</taxon>
        <taxon>Ecdysozoa</taxon>
        <taxon>Arthropoda</taxon>
        <taxon>Chelicerata</taxon>
        <taxon>Arachnida</taxon>
        <taxon>Acari</taxon>
        <taxon>Acariformes</taxon>
        <taxon>Sarcoptiformes</taxon>
        <taxon>Astigmata</taxon>
        <taxon>Glycyphagoidea</taxon>
        <taxon>Echimyopodidae</taxon>
        <taxon>Blomia</taxon>
    </lineage>
</organism>
<dbReference type="AlphaFoldDB" id="A0A9Q0RTG6"/>
<dbReference type="PANTHER" id="PTHR31671">
    <property type="entry name" value="DIABETES AND OBESITY REGULATED, ISOFORM G"/>
    <property type="match status" value="1"/>
</dbReference>
<dbReference type="GO" id="GO:0045893">
    <property type="term" value="P:positive regulation of DNA-templated transcription"/>
    <property type="evidence" value="ECO:0007669"/>
    <property type="project" value="TreeGrafter"/>
</dbReference>
<comment type="subcellular location">
    <subcellularLocation>
        <location evidence="2">Cytoplasm</location>
        <location evidence="2">Cytosol</location>
    </subcellularLocation>
    <subcellularLocation>
        <location evidence="1">Cytoplasmic vesicle</location>
        <location evidence="1">Autophagosome</location>
    </subcellularLocation>
    <subcellularLocation>
        <location evidence="10">Nucleus</location>
        <location evidence="10">Nuclear body</location>
    </subcellularLocation>
</comment>
<feature type="region of interest" description="Disordered" evidence="11">
    <location>
        <begin position="180"/>
        <end position="212"/>
    </location>
</feature>
<dbReference type="GO" id="GO:0000045">
    <property type="term" value="P:autophagosome assembly"/>
    <property type="evidence" value="ECO:0007669"/>
    <property type="project" value="TreeGrafter"/>
</dbReference>
<keyword evidence="3" id="KW-0963">Cytoplasm</keyword>
<feature type="region of interest" description="Disordered" evidence="11">
    <location>
        <begin position="65"/>
        <end position="133"/>
    </location>
</feature>
<dbReference type="EMBL" id="JAPWDV010000001">
    <property type="protein sequence ID" value="KAJ6225371.1"/>
    <property type="molecule type" value="Genomic_DNA"/>
</dbReference>
<evidence type="ECO:0000256" key="7">
    <source>
        <dbReference type="ARBA" id="ARBA00023163"/>
    </source>
</evidence>
<name>A0A9Q0RTG6_BLOTA</name>
<keyword evidence="13" id="KW-1185">Reference proteome</keyword>
<evidence type="ECO:0000313" key="12">
    <source>
        <dbReference type="EMBL" id="KAJ6225371.1"/>
    </source>
</evidence>
<dbReference type="Pfam" id="PF14839">
    <property type="entry name" value="DOR"/>
    <property type="match status" value="1"/>
</dbReference>
<evidence type="ECO:0000256" key="5">
    <source>
        <dbReference type="ARBA" id="ARBA00023015"/>
    </source>
</evidence>
<dbReference type="PANTHER" id="PTHR31671:SF3">
    <property type="entry name" value="DIABETES AND OBESITY REGULATED, ISOFORM G"/>
    <property type="match status" value="1"/>
</dbReference>
<feature type="compositionally biased region" description="Polar residues" evidence="11">
    <location>
        <begin position="94"/>
        <end position="111"/>
    </location>
</feature>
<keyword evidence="4" id="KW-0072">Autophagy</keyword>
<evidence type="ECO:0000256" key="3">
    <source>
        <dbReference type="ARBA" id="ARBA00022490"/>
    </source>
</evidence>
<dbReference type="InterPro" id="IPR029431">
    <property type="entry name" value="TP53INP"/>
</dbReference>
<protein>
    <submittedName>
        <fullName evidence="12">Uncharacterized protein</fullName>
    </submittedName>
</protein>
<evidence type="ECO:0000256" key="10">
    <source>
        <dbReference type="ARBA" id="ARBA00034306"/>
    </source>
</evidence>
<sequence length="288" mass="32288">MFTLAQYVFGIGKPESLLNSDQTTNETLQSTASNYYEEDLLPKQCVQTNIENDWILIEVESKVDDDPNKVESKSTNNNGKNGAVKHARNRKVNNKSQRSSNVDSLTTTNTKSGKDDEWSVEPPECFTRNSGDDSIKTSSIENLLIEHPSMSVFDNLFIKRPSPITKVEPLKKECSKVATLAKKSNNNNGKENSNRSNNRKSKKSSTESIANANSTGTATTVLNVSNQGKEVLASVNTKIEQLHKKRTITKKNYERQNKVMAQRNGPIIRHKKMFTHLNGVCQHNRSRC</sequence>
<evidence type="ECO:0000256" key="1">
    <source>
        <dbReference type="ARBA" id="ARBA00004419"/>
    </source>
</evidence>
<dbReference type="GO" id="GO:0005829">
    <property type="term" value="C:cytosol"/>
    <property type="evidence" value="ECO:0007669"/>
    <property type="project" value="UniProtKB-SubCell"/>
</dbReference>
<dbReference type="Proteomes" id="UP001142055">
    <property type="component" value="Chromosome 1"/>
</dbReference>
<keyword evidence="5" id="KW-0805">Transcription regulation</keyword>
<evidence type="ECO:0000313" key="13">
    <source>
        <dbReference type="Proteomes" id="UP001142055"/>
    </source>
</evidence>
<feature type="compositionally biased region" description="Basic residues" evidence="11">
    <location>
        <begin position="83"/>
        <end position="93"/>
    </location>
</feature>
<feature type="compositionally biased region" description="Low complexity" evidence="11">
    <location>
        <begin position="182"/>
        <end position="196"/>
    </location>
</feature>
<reference evidence="12" key="1">
    <citation type="submission" date="2022-12" db="EMBL/GenBank/DDBJ databases">
        <title>Genome assemblies of Blomia tropicalis.</title>
        <authorList>
            <person name="Cui Y."/>
        </authorList>
    </citation>
    <scope>NUCLEOTIDE SEQUENCE</scope>
    <source>
        <tissue evidence="12">Adult mites</tissue>
    </source>
</reference>
<dbReference type="OMA" id="NIENDWI"/>
<dbReference type="GO" id="GO:0005776">
    <property type="term" value="C:autophagosome"/>
    <property type="evidence" value="ECO:0007669"/>
    <property type="project" value="UniProtKB-SubCell"/>
</dbReference>
<evidence type="ECO:0000256" key="6">
    <source>
        <dbReference type="ARBA" id="ARBA00023159"/>
    </source>
</evidence>
<evidence type="ECO:0000256" key="9">
    <source>
        <dbReference type="ARBA" id="ARBA00023329"/>
    </source>
</evidence>
<evidence type="ECO:0000256" key="4">
    <source>
        <dbReference type="ARBA" id="ARBA00023006"/>
    </source>
</evidence>
<keyword evidence="9" id="KW-0968">Cytoplasmic vesicle</keyword>
<evidence type="ECO:0000256" key="8">
    <source>
        <dbReference type="ARBA" id="ARBA00023242"/>
    </source>
</evidence>
<evidence type="ECO:0000256" key="11">
    <source>
        <dbReference type="SAM" id="MobiDB-lite"/>
    </source>
</evidence>
<accession>A0A9Q0RTG6</accession>
<dbReference type="GO" id="GO:0016604">
    <property type="term" value="C:nuclear body"/>
    <property type="evidence" value="ECO:0007669"/>
    <property type="project" value="UniProtKB-SubCell"/>
</dbReference>
<comment type="caution">
    <text evidence="12">The sequence shown here is derived from an EMBL/GenBank/DDBJ whole genome shotgun (WGS) entry which is preliminary data.</text>
</comment>